<keyword evidence="1" id="KW-1133">Transmembrane helix</keyword>
<proteinExistence type="predicted"/>
<organism evidence="2 3">
    <name type="scientific">Rhizopus microsporus ATCC 52813</name>
    <dbReference type="NCBI Taxonomy" id="1340429"/>
    <lineage>
        <taxon>Eukaryota</taxon>
        <taxon>Fungi</taxon>
        <taxon>Fungi incertae sedis</taxon>
        <taxon>Mucoromycota</taxon>
        <taxon>Mucoromycotina</taxon>
        <taxon>Mucoromycetes</taxon>
        <taxon>Mucorales</taxon>
        <taxon>Mucorineae</taxon>
        <taxon>Rhizopodaceae</taxon>
        <taxon>Rhizopus</taxon>
    </lineage>
</organism>
<dbReference type="Proteomes" id="UP000242254">
    <property type="component" value="Unassembled WGS sequence"/>
</dbReference>
<dbReference type="RefSeq" id="XP_023469280.1">
    <property type="nucleotide sequence ID" value="XM_023615852.1"/>
</dbReference>
<evidence type="ECO:0000313" key="3">
    <source>
        <dbReference type="Proteomes" id="UP000242254"/>
    </source>
</evidence>
<sequence>MFKHIFFFRQQLDTPFHKPPPFFIIFFIVMTLIPSCQQKLHKDTVYFNKDFNQEARQQEYISNQGYSVYYSYKDNGFFILFFIFCISIVNRLLDVSKNN</sequence>
<protein>
    <submittedName>
        <fullName evidence="2">Uncharacterized protein</fullName>
    </submittedName>
</protein>
<evidence type="ECO:0000256" key="1">
    <source>
        <dbReference type="SAM" id="Phobius"/>
    </source>
</evidence>
<name>A0A2G4T3H1_RHIZD</name>
<accession>A0A2G4T3H1</accession>
<dbReference type="GeneID" id="35446840"/>
<keyword evidence="1" id="KW-0812">Transmembrane</keyword>
<feature type="transmembrane region" description="Helical" evidence="1">
    <location>
        <begin position="21"/>
        <end position="40"/>
    </location>
</feature>
<keyword evidence="3" id="KW-1185">Reference proteome</keyword>
<evidence type="ECO:0000313" key="2">
    <source>
        <dbReference type="EMBL" id="PHZ15572.1"/>
    </source>
</evidence>
<keyword evidence="1" id="KW-0472">Membrane</keyword>
<gene>
    <name evidence="2" type="ORF">RHIMIDRAFT_90389</name>
</gene>
<dbReference type="AlphaFoldDB" id="A0A2G4T3H1"/>
<reference evidence="2 3" key="1">
    <citation type="journal article" date="2016" name="Proc. Natl. Acad. Sci. U.S.A.">
        <title>Lipid metabolic changes in an early divergent fungus govern the establishment of a mutualistic symbiosis with endobacteria.</title>
        <authorList>
            <person name="Lastovetsky O.A."/>
            <person name="Gaspar M.L."/>
            <person name="Mondo S.J."/>
            <person name="LaButti K.M."/>
            <person name="Sandor L."/>
            <person name="Grigoriev I.V."/>
            <person name="Henry S.A."/>
            <person name="Pawlowska T.E."/>
        </authorList>
    </citation>
    <scope>NUCLEOTIDE SEQUENCE [LARGE SCALE GENOMIC DNA]</scope>
    <source>
        <strain evidence="2 3">ATCC 52813</strain>
    </source>
</reference>
<dbReference type="EMBL" id="KZ303844">
    <property type="protein sequence ID" value="PHZ15572.1"/>
    <property type="molecule type" value="Genomic_DNA"/>
</dbReference>
<feature type="transmembrane region" description="Helical" evidence="1">
    <location>
        <begin position="76"/>
        <end position="93"/>
    </location>
</feature>